<name>A0A9P8XRK7_9PEZI</name>
<feature type="active site" description="Charge relay system" evidence="8 9">
    <location>
        <position position="540"/>
    </location>
</feature>
<keyword evidence="3" id="KW-0964">Secreted</keyword>
<evidence type="ECO:0000313" key="15">
    <source>
        <dbReference type="Proteomes" id="UP000756346"/>
    </source>
</evidence>
<dbReference type="GO" id="GO:0006508">
    <property type="term" value="P:proteolysis"/>
    <property type="evidence" value="ECO:0007669"/>
    <property type="project" value="UniProtKB-KW"/>
</dbReference>
<evidence type="ECO:0000256" key="8">
    <source>
        <dbReference type="PIRSR" id="PIRSR615500-1"/>
    </source>
</evidence>
<dbReference type="CDD" id="cd07489">
    <property type="entry name" value="Peptidases_S8_5"/>
    <property type="match status" value="1"/>
</dbReference>
<evidence type="ECO:0000256" key="3">
    <source>
        <dbReference type="ARBA" id="ARBA00022525"/>
    </source>
</evidence>
<dbReference type="PANTHER" id="PTHR43806">
    <property type="entry name" value="PEPTIDASE S8"/>
    <property type="match status" value="1"/>
</dbReference>
<keyword evidence="6 9" id="KW-0378">Hydrolase</keyword>
<evidence type="ECO:0000256" key="6">
    <source>
        <dbReference type="ARBA" id="ARBA00022801"/>
    </source>
</evidence>
<dbReference type="Gene3D" id="3.40.50.200">
    <property type="entry name" value="Peptidase S8/S53 domain"/>
    <property type="match status" value="1"/>
</dbReference>
<evidence type="ECO:0000256" key="10">
    <source>
        <dbReference type="SAM" id="SignalP"/>
    </source>
</evidence>
<dbReference type="Proteomes" id="UP000756346">
    <property type="component" value="Unassembled WGS sequence"/>
</dbReference>
<dbReference type="OrthoDB" id="10256524at2759"/>
<accession>A0A9P8XRK7</accession>
<evidence type="ECO:0000256" key="4">
    <source>
        <dbReference type="ARBA" id="ARBA00022670"/>
    </source>
</evidence>
<dbReference type="InterPro" id="IPR023827">
    <property type="entry name" value="Peptidase_S8_Asp-AS"/>
</dbReference>
<dbReference type="SUPFAM" id="SSF52743">
    <property type="entry name" value="Subtilisin-like"/>
    <property type="match status" value="1"/>
</dbReference>
<evidence type="ECO:0000259" key="12">
    <source>
        <dbReference type="Pfam" id="PF02225"/>
    </source>
</evidence>
<evidence type="ECO:0000256" key="1">
    <source>
        <dbReference type="ARBA" id="ARBA00011073"/>
    </source>
</evidence>
<dbReference type="InterPro" id="IPR034187">
    <property type="entry name" value="Peptidases_S8_5"/>
</dbReference>
<gene>
    <name evidence="14" type="ORF">B0I36DRAFT_255218</name>
</gene>
<dbReference type="SUPFAM" id="SSF52025">
    <property type="entry name" value="PA domain"/>
    <property type="match status" value="1"/>
</dbReference>
<dbReference type="InterPro" id="IPR046450">
    <property type="entry name" value="PA_dom_sf"/>
</dbReference>
<feature type="active site" description="Charge relay system" evidence="8 9">
    <location>
        <position position="164"/>
    </location>
</feature>
<dbReference type="AlphaFoldDB" id="A0A9P8XRK7"/>
<dbReference type="EMBL" id="JAGTJQ010000013">
    <property type="protein sequence ID" value="KAH7014124.1"/>
    <property type="molecule type" value="Genomic_DNA"/>
</dbReference>
<evidence type="ECO:0000259" key="13">
    <source>
        <dbReference type="Pfam" id="PF06280"/>
    </source>
</evidence>
<evidence type="ECO:0000256" key="2">
    <source>
        <dbReference type="ARBA" id="ARBA00022512"/>
    </source>
</evidence>
<dbReference type="PROSITE" id="PS00137">
    <property type="entry name" value="SUBTILASE_HIS"/>
    <property type="match status" value="1"/>
</dbReference>
<dbReference type="Gene3D" id="3.50.30.30">
    <property type="match status" value="1"/>
</dbReference>
<dbReference type="GeneID" id="70180410"/>
<dbReference type="PRINTS" id="PR00723">
    <property type="entry name" value="SUBTILISIN"/>
</dbReference>
<keyword evidence="7 9" id="KW-0720">Serine protease</keyword>
<reference evidence="14" key="1">
    <citation type="journal article" date="2021" name="Nat. Commun.">
        <title>Genetic determinants of endophytism in the Arabidopsis root mycobiome.</title>
        <authorList>
            <person name="Mesny F."/>
            <person name="Miyauchi S."/>
            <person name="Thiergart T."/>
            <person name="Pickel B."/>
            <person name="Atanasova L."/>
            <person name="Karlsson M."/>
            <person name="Huettel B."/>
            <person name="Barry K.W."/>
            <person name="Haridas S."/>
            <person name="Chen C."/>
            <person name="Bauer D."/>
            <person name="Andreopoulos W."/>
            <person name="Pangilinan J."/>
            <person name="LaButti K."/>
            <person name="Riley R."/>
            <person name="Lipzen A."/>
            <person name="Clum A."/>
            <person name="Drula E."/>
            <person name="Henrissat B."/>
            <person name="Kohler A."/>
            <person name="Grigoriev I.V."/>
            <person name="Martin F.M."/>
            <person name="Hacquard S."/>
        </authorList>
    </citation>
    <scope>NUCLEOTIDE SEQUENCE</scope>
    <source>
        <strain evidence="14">MPI-CAGE-CH-0230</strain>
    </source>
</reference>
<dbReference type="Pfam" id="PF06280">
    <property type="entry name" value="fn3_5"/>
    <property type="match status" value="1"/>
</dbReference>
<keyword evidence="4 9" id="KW-0645">Protease</keyword>
<comment type="similarity">
    <text evidence="1 9">Belongs to the peptidase S8 family.</text>
</comment>
<dbReference type="InterPro" id="IPR050131">
    <property type="entry name" value="Peptidase_S8_subtilisin-like"/>
</dbReference>
<evidence type="ECO:0000256" key="5">
    <source>
        <dbReference type="ARBA" id="ARBA00022729"/>
    </source>
</evidence>
<evidence type="ECO:0000313" key="14">
    <source>
        <dbReference type="EMBL" id="KAH7014124.1"/>
    </source>
</evidence>
<feature type="domain" description="PA" evidence="12">
    <location>
        <begin position="383"/>
        <end position="457"/>
    </location>
</feature>
<feature type="signal peptide" evidence="10">
    <location>
        <begin position="1"/>
        <end position="20"/>
    </location>
</feature>
<feature type="domain" description="Peptidase S8/S53" evidence="11">
    <location>
        <begin position="155"/>
        <end position="574"/>
    </location>
</feature>
<evidence type="ECO:0000259" key="11">
    <source>
        <dbReference type="Pfam" id="PF00082"/>
    </source>
</evidence>
<dbReference type="Pfam" id="PF02225">
    <property type="entry name" value="PA"/>
    <property type="match status" value="1"/>
</dbReference>
<dbReference type="InterPro" id="IPR036852">
    <property type="entry name" value="Peptidase_S8/S53_dom_sf"/>
</dbReference>
<dbReference type="RefSeq" id="XP_046005091.1">
    <property type="nucleotide sequence ID" value="XM_046150864.1"/>
</dbReference>
<dbReference type="InterPro" id="IPR000209">
    <property type="entry name" value="Peptidase_S8/S53_dom"/>
</dbReference>
<proteinExistence type="inferred from homology"/>
<keyword evidence="2" id="KW-0134">Cell wall</keyword>
<evidence type="ECO:0000256" key="9">
    <source>
        <dbReference type="PROSITE-ProRule" id="PRU01240"/>
    </source>
</evidence>
<keyword evidence="15" id="KW-1185">Reference proteome</keyword>
<dbReference type="GO" id="GO:0016020">
    <property type="term" value="C:membrane"/>
    <property type="evidence" value="ECO:0007669"/>
    <property type="project" value="InterPro"/>
</dbReference>
<dbReference type="InterPro" id="IPR015500">
    <property type="entry name" value="Peptidase_S8_subtilisin-rel"/>
</dbReference>
<comment type="caution">
    <text evidence="14">The sequence shown here is derived from an EMBL/GenBank/DDBJ whole genome shotgun (WGS) entry which is preliminary data.</text>
</comment>
<feature type="domain" description="C5a peptidase/Subtilisin-like protease SBT2-like Fn3-like" evidence="13">
    <location>
        <begin position="616"/>
        <end position="734"/>
    </location>
</feature>
<sequence length="895" mass="94647">MKFLDWARAAAVMAAPLAAAANVQPSTPEALPGSYLVEFSDDYSHLDFISLLAASGVHATPRRTLSSSVFRGLSFTLTDIHGDQDSTVQLIASMPEISWISPVHSIAAPANRFMTAGESTTWDVPHAIRARQAEDVEVIHQLTGVDKLREEGYLGTGIKVAVVDSGIDYTHPALGGCFGEGCLVSFGADLVGDSIQNPAPSDDPFTSCHGHGTHVAGLVAAQPNEYGFTGVAPNVTLGMYRVLDCQGRGSTDFTIDAFLRAFDAGADVITASLGEYSGWSEERWSVVIARIAAAGVPCLVAVGNDGFYGPFYASNGAPGKDATGVGSFNGPLANMFLVKASYSTGHDNLTAPTTNFGYSPAVGKDFSNGTYALHVLSRDITASADACEPLPANSTVSLSDKVVLVRRGGCSFAVKAQNVADAGGRRILFYNNEPGTYEPGVNTKGIESAGMIPQSTGEEWIQLLANSTQAITVHMVETASAGKLYKVEENKLAGGFASYFSQWGPSNELSLLPTVLSPGAFMMSTYPLAKGGYAVESGTSMATPYLAGCIALMIEARGKISPGTINALFAATASPNMFHDGKTEYPWLGPVIQQGAGMLDAYKAVHSDIIINTASISFNDTENRTPQEFTIHNRGAELVIFNLGSVGSGTVYTLAADGTRIPSVFDYADFPETVTEYATLSFDPAVVVVGQDQTVTVRVSAEPPAGLDESRIPVYNGYVTLNGTNGDSYSIPYLGVASAMRDAVILDTEHGENQLSSSTDAEPILTPGHTFYLPSPNSTADGGGNISYPAFNLRLSMGSRLVEASVIQPGPSNSTTNSTGTAHVVGSVPNFPKLFQSRHVSGPRTFWWDGTLSTGEAVPAGKYSLLVRALKIFGDQEFEEDYDVVQTPEFFIRYI</sequence>
<feature type="active site" description="Charge relay system" evidence="8 9">
    <location>
        <position position="211"/>
    </location>
</feature>
<dbReference type="InterPro" id="IPR010435">
    <property type="entry name" value="C5a/SBT2-like_Fn3"/>
</dbReference>
<feature type="chain" id="PRO_5040219388" evidence="10">
    <location>
        <begin position="21"/>
        <end position="895"/>
    </location>
</feature>
<dbReference type="PANTHER" id="PTHR43806:SF66">
    <property type="entry name" value="SERIN ENDOPEPTIDASE"/>
    <property type="match status" value="1"/>
</dbReference>
<protein>
    <submittedName>
        <fullName evidence="14">Peptidase S8/S53 domain-containing protein</fullName>
    </submittedName>
</protein>
<dbReference type="PROSITE" id="PS00136">
    <property type="entry name" value="SUBTILASE_ASP"/>
    <property type="match status" value="1"/>
</dbReference>
<keyword evidence="5 10" id="KW-0732">Signal</keyword>
<dbReference type="PROSITE" id="PS51892">
    <property type="entry name" value="SUBTILASE"/>
    <property type="match status" value="1"/>
</dbReference>
<dbReference type="GO" id="GO:0004252">
    <property type="term" value="F:serine-type endopeptidase activity"/>
    <property type="evidence" value="ECO:0007669"/>
    <property type="project" value="UniProtKB-UniRule"/>
</dbReference>
<dbReference type="InterPro" id="IPR003137">
    <property type="entry name" value="PA_domain"/>
</dbReference>
<organism evidence="14 15">
    <name type="scientific">Microdochium trichocladiopsis</name>
    <dbReference type="NCBI Taxonomy" id="1682393"/>
    <lineage>
        <taxon>Eukaryota</taxon>
        <taxon>Fungi</taxon>
        <taxon>Dikarya</taxon>
        <taxon>Ascomycota</taxon>
        <taxon>Pezizomycotina</taxon>
        <taxon>Sordariomycetes</taxon>
        <taxon>Xylariomycetidae</taxon>
        <taxon>Xylariales</taxon>
        <taxon>Microdochiaceae</taxon>
        <taxon>Microdochium</taxon>
    </lineage>
</organism>
<dbReference type="InterPro" id="IPR022398">
    <property type="entry name" value="Peptidase_S8_His-AS"/>
</dbReference>
<evidence type="ECO:0000256" key="7">
    <source>
        <dbReference type="ARBA" id="ARBA00022825"/>
    </source>
</evidence>
<dbReference type="Pfam" id="PF00082">
    <property type="entry name" value="Peptidase_S8"/>
    <property type="match status" value="1"/>
</dbReference>